<evidence type="ECO:0000256" key="1">
    <source>
        <dbReference type="ARBA" id="ARBA00009437"/>
    </source>
</evidence>
<accession>A0A1I3P330</accession>
<evidence type="ECO:0000313" key="7">
    <source>
        <dbReference type="Proteomes" id="UP000199630"/>
    </source>
</evidence>
<dbReference type="Gene3D" id="1.10.10.10">
    <property type="entry name" value="Winged helix-like DNA-binding domain superfamily/Winged helix DNA-binding domain"/>
    <property type="match status" value="1"/>
</dbReference>
<dbReference type="InterPro" id="IPR058163">
    <property type="entry name" value="LysR-type_TF_proteobact-type"/>
</dbReference>
<evidence type="ECO:0000256" key="4">
    <source>
        <dbReference type="ARBA" id="ARBA00023163"/>
    </source>
</evidence>
<gene>
    <name evidence="6" type="ORF">SAMN04487991_1551</name>
</gene>
<dbReference type="InterPro" id="IPR000847">
    <property type="entry name" value="LysR_HTH_N"/>
</dbReference>
<dbReference type="Pfam" id="PF00126">
    <property type="entry name" value="HTH_1"/>
    <property type="match status" value="1"/>
</dbReference>
<keyword evidence="7" id="KW-1185">Reference proteome</keyword>
<dbReference type="STRING" id="588602.SAMN04487991_1551"/>
<evidence type="ECO:0000256" key="3">
    <source>
        <dbReference type="ARBA" id="ARBA00023125"/>
    </source>
</evidence>
<dbReference type="CDD" id="cd08422">
    <property type="entry name" value="PBP2_CrgA_like"/>
    <property type="match status" value="1"/>
</dbReference>
<proteinExistence type="inferred from homology"/>
<dbReference type="RefSeq" id="WP_090059683.1">
    <property type="nucleotide sequence ID" value="NZ_FORH01000002.1"/>
</dbReference>
<dbReference type="Proteomes" id="UP000199630">
    <property type="component" value="Unassembled WGS sequence"/>
</dbReference>
<protein>
    <submittedName>
        <fullName evidence="6">DNA-binding transcriptional regulator, LysR family</fullName>
    </submittedName>
</protein>
<dbReference type="SUPFAM" id="SSF46785">
    <property type="entry name" value="Winged helix' DNA-binding domain"/>
    <property type="match status" value="1"/>
</dbReference>
<sequence>MDMFRAMALFRAVAEAGSFVSAAEREGLSSPALSRQIAGLEDRLGARLFNRTTRRLSLTEAGQRFLARTESILSELDEAESEAGEGRLSPRGILKISAPITYSLARLGPVLASFRAAYPDLDLSIDLSDRAVDLVHEAVDVALRVSATPAPNLIARKLADEKLIACAAPAYLARHGTPECPEDLQTHEFLLYSYLAAGRDYRFSKDGAERVVRLSGHVEATNGDILRDMAIAGHGMVIQPGFVVERALEAGQLVRVLPDWQSESFGVYAVYSSRRHLPLKTRVFIDHLVGSLG</sequence>
<dbReference type="EMBL" id="FORH01000002">
    <property type="protein sequence ID" value="SFJ15965.1"/>
    <property type="molecule type" value="Genomic_DNA"/>
</dbReference>
<dbReference type="GO" id="GO:0003700">
    <property type="term" value="F:DNA-binding transcription factor activity"/>
    <property type="evidence" value="ECO:0007669"/>
    <property type="project" value="InterPro"/>
</dbReference>
<dbReference type="PANTHER" id="PTHR30537:SF35">
    <property type="entry name" value="TRANSCRIPTIONAL REGULATORY PROTEIN"/>
    <property type="match status" value="1"/>
</dbReference>
<dbReference type="PANTHER" id="PTHR30537">
    <property type="entry name" value="HTH-TYPE TRANSCRIPTIONAL REGULATOR"/>
    <property type="match status" value="1"/>
</dbReference>
<evidence type="ECO:0000313" key="6">
    <source>
        <dbReference type="EMBL" id="SFJ15965.1"/>
    </source>
</evidence>
<dbReference type="InterPro" id="IPR005119">
    <property type="entry name" value="LysR_subst-bd"/>
</dbReference>
<keyword evidence="3 6" id="KW-0238">DNA-binding</keyword>
<dbReference type="Gene3D" id="3.40.190.290">
    <property type="match status" value="1"/>
</dbReference>
<dbReference type="Pfam" id="PF03466">
    <property type="entry name" value="LysR_substrate"/>
    <property type="match status" value="1"/>
</dbReference>
<comment type="similarity">
    <text evidence="1">Belongs to the LysR transcriptional regulatory family.</text>
</comment>
<dbReference type="FunFam" id="3.40.190.290:FF:000001">
    <property type="entry name" value="Transcriptional regulator, LysR family"/>
    <property type="match status" value="1"/>
</dbReference>
<dbReference type="InterPro" id="IPR036390">
    <property type="entry name" value="WH_DNA-bd_sf"/>
</dbReference>
<feature type="domain" description="HTH lysR-type" evidence="5">
    <location>
        <begin position="1"/>
        <end position="59"/>
    </location>
</feature>
<dbReference type="AlphaFoldDB" id="A0A1I3P330"/>
<keyword evidence="4" id="KW-0804">Transcription</keyword>
<dbReference type="FunFam" id="1.10.10.10:FF:000001">
    <property type="entry name" value="LysR family transcriptional regulator"/>
    <property type="match status" value="1"/>
</dbReference>
<evidence type="ECO:0000259" key="5">
    <source>
        <dbReference type="PROSITE" id="PS50931"/>
    </source>
</evidence>
<dbReference type="OrthoDB" id="9813056at2"/>
<dbReference type="PRINTS" id="PR00039">
    <property type="entry name" value="HTHLYSR"/>
</dbReference>
<organism evidence="6 7">
    <name type="scientific">Celeribacter neptunius</name>
    <dbReference type="NCBI Taxonomy" id="588602"/>
    <lineage>
        <taxon>Bacteria</taxon>
        <taxon>Pseudomonadati</taxon>
        <taxon>Pseudomonadota</taxon>
        <taxon>Alphaproteobacteria</taxon>
        <taxon>Rhodobacterales</taxon>
        <taxon>Roseobacteraceae</taxon>
        <taxon>Celeribacter</taxon>
    </lineage>
</organism>
<dbReference type="GO" id="GO:0006351">
    <property type="term" value="P:DNA-templated transcription"/>
    <property type="evidence" value="ECO:0007669"/>
    <property type="project" value="TreeGrafter"/>
</dbReference>
<dbReference type="GO" id="GO:0043565">
    <property type="term" value="F:sequence-specific DNA binding"/>
    <property type="evidence" value="ECO:0007669"/>
    <property type="project" value="TreeGrafter"/>
</dbReference>
<name>A0A1I3P330_9RHOB</name>
<evidence type="ECO:0000256" key="2">
    <source>
        <dbReference type="ARBA" id="ARBA00023015"/>
    </source>
</evidence>
<reference evidence="7" key="1">
    <citation type="submission" date="2016-10" db="EMBL/GenBank/DDBJ databases">
        <authorList>
            <person name="Varghese N."/>
            <person name="Submissions S."/>
        </authorList>
    </citation>
    <scope>NUCLEOTIDE SEQUENCE [LARGE SCALE GENOMIC DNA]</scope>
    <source>
        <strain evidence="7">DSM 26471</strain>
    </source>
</reference>
<keyword evidence="2" id="KW-0805">Transcription regulation</keyword>
<dbReference type="SUPFAM" id="SSF53850">
    <property type="entry name" value="Periplasmic binding protein-like II"/>
    <property type="match status" value="1"/>
</dbReference>
<dbReference type="PROSITE" id="PS50931">
    <property type="entry name" value="HTH_LYSR"/>
    <property type="match status" value="1"/>
</dbReference>
<dbReference type="InterPro" id="IPR036388">
    <property type="entry name" value="WH-like_DNA-bd_sf"/>
</dbReference>